<dbReference type="AlphaFoldDB" id="A0A4U8USE0"/>
<dbReference type="GO" id="GO:0006937">
    <property type="term" value="P:regulation of muscle contraction"/>
    <property type="evidence" value="ECO:0007669"/>
    <property type="project" value="InterPro"/>
</dbReference>
<feature type="compositionally biased region" description="Basic and acidic residues" evidence="2">
    <location>
        <begin position="743"/>
        <end position="765"/>
    </location>
</feature>
<feature type="compositionally biased region" description="Polar residues" evidence="2">
    <location>
        <begin position="58"/>
        <end position="73"/>
    </location>
</feature>
<feature type="compositionally biased region" description="Low complexity" evidence="2">
    <location>
        <begin position="119"/>
        <end position="128"/>
    </location>
</feature>
<evidence type="ECO:0000256" key="2">
    <source>
        <dbReference type="SAM" id="MobiDB-lite"/>
    </source>
</evidence>
<dbReference type="PANTHER" id="PTHR11521">
    <property type="entry name" value="TROPONIN T"/>
    <property type="match status" value="1"/>
</dbReference>
<feature type="region of interest" description="Disordered" evidence="2">
    <location>
        <begin position="281"/>
        <end position="316"/>
    </location>
</feature>
<feature type="region of interest" description="Disordered" evidence="2">
    <location>
        <begin position="100"/>
        <end position="142"/>
    </location>
</feature>
<gene>
    <name evidence="3" type="ORF">L596_003413</name>
</gene>
<feature type="region of interest" description="Disordered" evidence="2">
    <location>
        <begin position="531"/>
        <end position="553"/>
    </location>
</feature>
<feature type="region of interest" description="Disordered" evidence="2">
    <location>
        <begin position="718"/>
        <end position="894"/>
    </location>
</feature>
<keyword evidence="4" id="KW-1185">Reference proteome</keyword>
<evidence type="ECO:0000256" key="1">
    <source>
        <dbReference type="ARBA" id="ARBA00008330"/>
    </source>
</evidence>
<evidence type="ECO:0000313" key="3">
    <source>
        <dbReference type="EMBL" id="TMS36182.1"/>
    </source>
</evidence>
<accession>A0A4U8USE0</accession>
<dbReference type="GO" id="GO:0005861">
    <property type="term" value="C:troponin complex"/>
    <property type="evidence" value="ECO:0007669"/>
    <property type="project" value="InterPro"/>
</dbReference>
<sequence length="1108" mass="127277">MAAIRRHLLFCHSSQLGRYRIISSFERSSVYVHNPCTMSDEEEQYDYPLSGGAYPKPRSSSVASPLFSSQRGFPSSGTSASPLSSGTCFEYSSVLDPSFQSSSTSNRINGPAAATNQPTTSCNQSTSRSRTRQDRDDVERSAVPRSKFAAFLQERRKTLETYEDDANRFLSSYRNQQPRKMDAFSSRSSSVNCRLPRQAAFDVPTAAVQKMTSVDRRRPSIDEGEVDQQEFMRRLLEAHSKVDDLLRARGLKGEDERKYFKPATYEDIPIINEERCFRPRRFRLPSPGSDSGLSTDSDSENSGSCEATPSTSQLSEEIRLDGTEIPFVEQEEDVLVILACFDFCCTTFMAKKAKKKKKVVRTNKIREKTPMEDEHSNVDISRRVQKCSAEISVQHVSFYHLAQSFNQPPFHERFCKVHLRITERSLRNVVTSAVLRATSKVVKVQKTVSIASVQTVRRLALKRVLPTLETVRKPQNNLALPNRLPLSKYEKQPHAQNDLALVKNNLKKVPFNRTVTQSRLAVYHINAPKAPPPVAEGPKPVKKAPKPKIVVNTPQKSGDLSILKPLSQKNYSEYDEVDKKLVASFRAKQNIPVPKAMRRPLTPPVAVSADPQPCEKAKKEIVAKPKFIRRRSPARANNPHLVCGSHAKPQVENKVFSQSTKSVPVFISPSVVKPSVNRSSNPFGVVLKKVSRQQNALPAPPISQLVPKKPWVPKWRRVERSTEEEYEEEEEVEEEEAEEVEAEAEKVETADDEPITRKPALKDEEPSNISEGEKAMLAAKKRHEEEEAAKLQDYEDRRRLEREREEEELRILKEKQERRRQEREEEEREFAERRRQEEERRRQEEDDRKARIEAEKRRKEEEKRKRQEMMVGSFPGSTGAPGGKNFVLPPKTDKADKFGNIVQAKQEMGMTKEQQEEAKRHFLNAVCKAIDITNVLPADLKERIKHLHQRICKLEAEKYDLEKRHERQEYDLKELNERQRQVARSNALKKGLDPVEAASSRHPPKVNVASKFDRQTDRRSFRDRRYLFENPKISVASKYDRQTDRRNFSERRAMFENKTAYPVFPNVPPPPVILEFALLKDETTQEDDEYNEYGGEDDEEYEEEEDEE</sequence>
<dbReference type="InterPro" id="IPR038077">
    <property type="entry name" value="Troponin_sf"/>
</dbReference>
<reference evidence="3 4" key="2">
    <citation type="journal article" date="2019" name="G3 (Bethesda)">
        <title>Hybrid Assembly of the Genome of the Entomopathogenic Nematode Steinernema carpocapsae Identifies the X-Chromosome.</title>
        <authorList>
            <person name="Serra L."/>
            <person name="Macchietto M."/>
            <person name="Macias-Munoz A."/>
            <person name="McGill C.J."/>
            <person name="Rodriguez I.M."/>
            <person name="Rodriguez B."/>
            <person name="Murad R."/>
            <person name="Mortazavi A."/>
        </authorList>
    </citation>
    <scope>NUCLEOTIDE SEQUENCE [LARGE SCALE GENOMIC DNA]</scope>
    <source>
        <strain evidence="3 4">ALL</strain>
    </source>
</reference>
<feature type="compositionally biased region" description="Low complexity" evidence="2">
    <location>
        <begin position="284"/>
        <end position="296"/>
    </location>
</feature>
<dbReference type="EMBL" id="AZBU02000001">
    <property type="protein sequence ID" value="TMS36182.1"/>
    <property type="molecule type" value="Genomic_DNA"/>
</dbReference>
<dbReference type="Proteomes" id="UP000298663">
    <property type="component" value="Unassembled WGS sequence"/>
</dbReference>
<dbReference type="Pfam" id="PF00992">
    <property type="entry name" value="Troponin"/>
    <property type="match status" value="1"/>
</dbReference>
<dbReference type="PANTHER" id="PTHR11521:SF1">
    <property type="entry name" value="TROPONIN T, SKELETAL MUSCLE"/>
    <property type="match status" value="1"/>
</dbReference>
<feature type="region of interest" description="Disordered" evidence="2">
    <location>
        <begin position="978"/>
        <end position="1016"/>
    </location>
</feature>
<feature type="compositionally biased region" description="Basic and acidic residues" evidence="2">
    <location>
        <begin position="830"/>
        <end position="868"/>
    </location>
</feature>
<feature type="region of interest" description="Disordered" evidence="2">
    <location>
        <begin position="47"/>
        <end position="82"/>
    </location>
</feature>
<dbReference type="GO" id="GO:0006936">
    <property type="term" value="P:muscle contraction"/>
    <property type="evidence" value="ECO:0007669"/>
    <property type="project" value="TreeGrafter"/>
</dbReference>
<evidence type="ECO:0008006" key="5">
    <source>
        <dbReference type="Google" id="ProtNLM"/>
    </source>
</evidence>
<dbReference type="Gene3D" id="1.20.5.350">
    <property type="match status" value="1"/>
</dbReference>
<dbReference type="GO" id="GO:0005523">
    <property type="term" value="F:tropomyosin binding"/>
    <property type="evidence" value="ECO:0007669"/>
    <property type="project" value="TreeGrafter"/>
</dbReference>
<organism evidence="3 4">
    <name type="scientific">Steinernema carpocapsae</name>
    <name type="common">Entomopathogenic nematode</name>
    <dbReference type="NCBI Taxonomy" id="34508"/>
    <lineage>
        <taxon>Eukaryota</taxon>
        <taxon>Metazoa</taxon>
        <taxon>Ecdysozoa</taxon>
        <taxon>Nematoda</taxon>
        <taxon>Chromadorea</taxon>
        <taxon>Rhabditida</taxon>
        <taxon>Tylenchina</taxon>
        <taxon>Panagrolaimomorpha</taxon>
        <taxon>Strongyloidoidea</taxon>
        <taxon>Steinernematidae</taxon>
        <taxon>Steinernema</taxon>
    </lineage>
</organism>
<feature type="region of interest" description="Disordered" evidence="2">
    <location>
        <begin position="1080"/>
        <end position="1108"/>
    </location>
</feature>
<dbReference type="OrthoDB" id="330499at2759"/>
<feature type="compositionally biased region" description="Acidic residues" evidence="2">
    <location>
        <begin position="724"/>
        <end position="742"/>
    </location>
</feature>
<comment type="similarity">
    <text evidence="1">Belongs to the troponin T family.</text>
</comment>
<name>A0A4U8USE0_STECR</name>
<evidence type="ECO:0000313" key="4">
    <source>
        <dbReference type="Proteomes" id="UP000298663"/>
    </source>
</evidence>
<reference evidence="3 4" key="1">
    <citation type="journal article" date="2015" name="Genome Biol.">
        <title>Comparative genomics of Steinernema reveals deeply conserved gene regulatory networks.</title>
        <authorList>
            <person name="Dillman A.R."/>
            <person name="Macchietto M."/>
            <person name="Porter C.F."/>
            <person name="Rogers A."/>
            <person name="Williams B."/>
            <person name="Antoshechkin I."/>
            <person name="Lee M.M."/>
            <person name="Goodwin Z."/>
            <person name="Lu X."/>
            <person name="Lewis E.E."/>
            <person name="Goodrich-Blair H."/>
            <person name="Stock S.P."/>
            <person name="Adams B.J."/>
            <person name="Sternberg P.W."/>
            <person name="Mortazavi A."/>
        </authorList>
    </citation>
    <scope>NUCLEOTIDE SEQUENCE [LARGE SCALE GENOMIC DNA]</scope>
    <source>
        <strain evidence="3 4">ALL</strain>
    </source>
</reference>
<comment type="caution">
    <text evidence="3">The sequence shown here is derived from an EMBL/GenBank/DDBJ whole genome shotgun (WGS) entry which is preliminary data.</text>
</comment>
<dbReference type="InterPro" id="IPR027707">
    <property type="entry name" value="TNNT"/>
</dbReference>
<dbReference type="SUPFAM" id="SSF90250">
    <property type="entry name" value="Troponin coil-coiled subunits"/>
    <property type="match status" value="1"/>
</dbReference>
<dbReference type="GO" id="GO:0045214">
    <property type="term" value="P:sarcomere organization"/>
    <property type="evidence" value="ECO:0007669"/>
    <property type="project" value="TreeGrafter"/>
</dbReference>
<feature type="compositionally biased region" description="Polar residues" evidence="2">
    <location>
        <begin position="300"/>
        <end position="315"/>
    </location>
</feature>
<feature type="compositionally biased region" description="Polar residues" evidence="2">
    <location>
        <begin position="100"/>
        <end position="118"/>
    </location>
</feature>
<dbReference type="FunFam" id="1.20.5.350:FF:000006">
    <property type="entry name" value="TropoNin T"/>
    <property type="match status" value="1"/>
</dbReference>
<proteinExistence type="inferred from homology"/>
<protein>
    <recommendedName>
        <fullName evidence="5">Troponin T</fullName>
    </recommendedName>
</protein>
<feature type="compositionally biased region" description="Basic and acidic residues" evidence="2">
    <location>
        <begin position="131"/>
        <end position="142"/>
    </location>
</feature>
<feature type="compositionally biased region" description="Basic and acidic residues" evidence="2">
    <location>
        <begin position="782"/>
        <end position="823"/>
    </location>
</feature>
<dbReference type="InterPro" id="IPR001978">
    <property type="entry name" value="Troponin"/>
</dbReference>
<dbReference type="STRING" id="34508.A0A4U8USE0"/>
<feature type="compositionally biased region" description="Acidic residues" evidence="2">
    <location>
        <begin position="1084"/>
        <end position="1108"/>
    </location>
</feature>